<keyword evidence="7" id="KW-1185">Reference proteome</keyword>
<accession>A0A2U1UCY0</accession>
<name>A0A2U1UCY0_9GAMM</name>
<dbReference type="EMBL" id="QDKH01000001">
    <property type="protein sequence ID" value="PWC19536.1"/>
    <property type="molecule type" value="Genomic_DNA"/>
</dbReference>
<feature type="domain" description="SsuA/THI5-like" evidence="5">
    <location>
        <begin position="61"/>
        <end position="200"/>
    </location>
</feature>
<evidence type="ECO:0000256" key="3">
    <source>
        <dbReference type="ARBA" id="ARBA00022729"/>
    </source>
</evidence>
<keyword evidence="4" id="KW-0812">Transmembrane</keyword>
<dbReference type="Gene3D" id="3.40.190.10">
    <property type="entry name" value="Periplasmic binding protein-like II"/>
    <property type="match status" value="2"/>
</dbReference>
<evidence type="ECO:0000313" key="6">
    <source>
        <dbReference type="EMBL" id="PWC19536.1"/>
    </source>
</evidence>
<keyword evidence="3" id="KW-0732">Signal</keyword>
<comment type="similarity">
    <text evidence="2">Belongs to the bacterial solute-binding protein SsuA/TauA family.</text>
</comment>
<sequence length="344" mass="38198">MINFCLRLQSRFFLKIIGMTGLLLSTAPASFANTSGNLPILKIAAISIGDPSVWTIEYMKEKGIDKKNGFDLQYNLKPVSVAYSEFVNGTDQVCMCLTIGTAARFVLKGLDASLVSTYSNYANSYLVTENKDIQKPQDIIGHSVAGSTGSGSWVFQQYILREHQNIDLSKVTIPSIVASAQIANLIAQRVDAITAYDDTRLKLNESQPGRFRFIPTFDKDKWYKLTQVRYIPMFFLGVRKAWNNDPQNHRLLVRFDKAYRESLAEIKNDPAAAAKILGSERVRSSDDYMVKTLTTLGDADKVVPATDLRTAISVLTRSLLPDAGLLDRPLTDSEVDSLITPLTP</sequence>
<dbReference type="InterPro" id="IPR015168">
    <property type="entry name" value="SsuA/THI5"/>
</dbReference>
<reference evidence="6 7" key="1">
    <citation type="submission" date="2018-04" db="EMBL/GenBank/DDBJ databases">
        <title>Brenneria corticis sp.nov.</title>
        <authorList>
            <person name="Li Y."/>
        </authorList>
    </citation>
    <scope>NUCLEOTIDE SEQUENCE [LARGE SCALE GENOMIC DNA]</scope>
    <source>
        <strain evidence="6 7">CFCC 11842</strain>
    </source>
</reference>
<evidence type="ECO:0000256" key="4">
    <source>
        <dbReference type="SAM" id="Phobius"/>
    </source>
</evidence>
<feature type="transmembrane region" description="Helical" evidence="4">
    <location>
        <begin position="12"/>
        <end position="31"/>
    </location>
</feature>
<dbReference type="RefSeq" id="WP_136164604.1">
    <property type="nucleotide sequence ID" value="NZ_KZ819071.1"/>
</dbReference>
<evidence type="ECO:0000313" key="7">
    <source>
        <dbReference type="Proteomes" id="UP000296159"/>
    </source>
</evidence>
<protein>
    <recommendedName>
        <fullName evidence="5">SsuA/THI5-like domain-containing protein</fullName>
    </recommendedName>
</protein>
<evidence type="ECO:0000256" key="2">
    <source>
        <dbReference type="ARBA" id="ARBA00010742"/>
    </source>
</evidence>
<dbReference type="AlphaFoldDB" id="A0A2U1UCY0"/>
<dbReference type="PANTHER" id="PTHR30024">
    <property type="entry name" value="ALIPHATIC SULFONATES-BINDING PROTEIN-RELATED"/>
    <property type="match status" value="1"/>
</dbReference>
<dbReference type="PANTHER" id="PTHR30024:SF47">
    <property type="entry name" value="TAURINE-BINDING PERIPLASMIC PROTEIN"/>
    <property type="match status" value="1"/>
</dbReference>
<dbReference type="GO" id="GO:0042597">
    <property type="term" value="C:periplasmic space"/>
    <property type="evidence" value="ECO:0007669"/>
    <property type="project" value="UniProtKB-SubCell"/>
</dbReference>
<evidence type="ECO:0000259" key="5">
    <source>
        <dbReference type="Pfam" id="PF09084"/>
    </source>
</evidence>
<evidence type="ECO:0000256" key="1">
    <source>
        <dbReference type="ARBA" id="ARBA00004418"/>
    </source>
</evidence>
<comment type="caution">
    <text evidence="6">The sequence shown here is derived from an EMBL/GenBank/DDBJ whole genome shotgun (WGS) entry which is preliminary data.</text>
</comment>
<organism evidence="6 7">
    <name type="scientific">Brenneria corticis</name>
    <dbReference type="NCBI Taxonomy" id="2173106"/>
    <lineage>
        <taxon>Bacteria</taxon>
        <taxon>Pseudomonadati</taxon>
        <taxon>Pseudomonadota</taxon>
        <taxon>Gammaproteobacteria</taxon>
        <taxon>Enterobacterales</taxon>
        <taxon>Pectobacteriaceae</taxon>
        <taxon>Brenneria</taxon>
    </lineage>
</organism>
<dbReference type="Pfam" id="PF09084">
    <property type="entry name" value="NMT1"/>
    <property type="match status" value="1"/>
</dbReference>
<keyword evidence="4" id="KW-0472">Membrane</keyword>
<dbReference type="SUPFAM" id="SSF53850">
    <property type="entry name" value="Periplasmic binding protein-like II"/>
    <property type="match status" value="1"/>
</dbReference>
<keyword evidence="4" id="KW-1133">Transmembrane helix</keyword>
<comment type="subcellular location">
    <subcellularLocation>
        <location evidence="1">Periplasm</location>
    </subcellularLocation>
</comment>
<dbReference type="Proteomes" id="UP000296159">
    <property type="component" value="Unassembled WGS sequence"/>
</dbReference>
<gene>
    <name evidence="6" type="ORF">DDT56_00755</name>
</gene>
<proteinExistence type="inferred from homology"/>